<dbReference type="EMBL" id="KI669462">
    <property type="protein sequence ID" value="OCF57982.1"/>
    <property type="molecule type" value="Genomic_DNA"/>
</dbReference>
<name>A0A1B9IR06_9TREE</name>
<keyword evidence="2" id="KW-1185">Reference proteome</keyword>
<dbReference type="Proteomes" id="UP000092583">
    <property type="component" value="Unassembled WGS sequence"/>
</dbReference>
<evidence type="ECO:0000313" key="2">
    <source>
        <dbReference type="Proteomes" id="UP000092583"/>
    </source>
</evidence>
<proteinExistence type="predicted"/>
<reference evidence="2" key="2">
    <citation type="submission" date="2013-12" db="EMBL/GenBank/DDBJ databases">
        <title>Evolution of pathogenesis and genome organization in the Tremellales.</title>
        <authorList>
            <person name="Cuomo C."/>
            <person name="Litvintseva A."/>
            <person name="Heitman J."/>
            <person name="Chen Y."/>
            <person name="Sun S."/>
            <person name="Springer D."/>
            <person name="Dromer F."/>
            <person name="Young S."/>
            <person name="Zeng Q."/>
            <person name="Chapman S."/>
            <person name="Gujja S."/>
            <person name="Saif S."/>
            <person name="Birren B."/>
        </authorList>
    </citation>
    <scope>NUCLEOTIDE SEQUENCE [LARGE SCALE GENOMIC DNA]</scope>
    <source>
        <strain evidence="2">CBS 10435</strain>
    </source>
</reference>
<organism evidence="1 2">
    <name type="scientific">Kwoniella mangroviensis CBS 10435</name>
    <dbReference type="NCBI Taxonomy" id="1331196"/>
    <lineage>
        <taxon>Eukaryota</taxon>
        <taxon>Fungi</taxon>
        <taxon>Dikarya</taxon>
        <taxon>Basidiomycota</taxon>
        <taxon>Agaricomycotina</taxon>
        <taxon>Tremellomycetes</taxon>
        <taxon>Tremellales</taxon>
        <taxon>Cryptococcaceae</taxon>
        <taxon>Kwoniella</taxon>
    </lineage>
</organism>
<gene>
    <name evidence="1" type="ORF">L486_04009</name>
</gene>
<dbReference type="AlphaFoldDB" id="A0A1B9IR06"/>
<protein>
    <submittedName>
        <fullName evidence="1">Uncharacterized protein</fullName>
    </submittedName>
</protein>
<accession>A0A1B9IR06</accession>
<reference evidence="1 2" key="1">
    <citation type="submission" date="2013-07" db="EMBL/GenBank/DDBJ databases">
        <title>The Genome Sequence of Kwoniella mangroviensis CBS10435.</title>
        <authorList>
            <consortium name="The Broad Institute Genome Sequencing Platform"/>
            <person name="Cuomo C."/>
            <person name="Litvintseva A."/>
            <person name="Chen Y."/>
            <person name="Heitman J."/>
            <person name="Sun S."/>
            <person name="Springer D."/>
            <person name="Dromer F."/>
            <person name="Young S.K."/>
            <person name="Zeng Q."/>
            <person name="Gargeya S."/>
            <person name="Fitzgerald M."/>
            <person name="Abouelleil A."/>
            <person name="Alvarado L."/>
            <person name="Berlin A.M."/>
            <person name="Chapman S.B."/>
            <person name="Dewar J."/>
            <person name="Goldberg J."/>
            <person name="Griggs A."/>
            <person name="Gujja S."/>
            <person name="Hansen M."/>
            <person name="Howarth C."/>
            <person name="Imamovic A."/>
            <person name="Larimer J."/>
            <person name="McCowan C."/>
            <person name="Murphy C."/>
            <person name="Pearson M."/>
            <person name="Priest M."/>
            <person name="Roberts A."/>
            <person name="Saif S."/>
            <person name="Shea T."/>
            <person name="Sykes S."/>
            <person name="Wortman J."/>
            <person name="Nusbaum C."/>
            <person name="Birren B."/>
        </authorList>
    </citation>
    <scope>NUCLEOTIDE SEQUENCE [LARGE SCALE GENOMIC DNA]</scope>
    <source>
        <strain evidence="1 2">CBS 10435</strain>
    </source>
</reference>
<evidence type="ECO:0000313" key="1">
    <source>
        <dbReference type="EMBL" id="OCF57982.1"/>
    </source>
</evidence>
<sequence length="230" mass="25673">MSGVEATSNSTEDDMSVLKVYGDKLIYREGGTSPGVTYDYAGSFLAIRGESYMSRAELREMTLTFFSDMPVRSLSLPTTNPPNRRWSGSRPNFVRDESATATAPISSTGNDLVLRYQPCENTEVSSTTSHTDAIPNNCLQTNALRMDEHTFTFEKALTTDIGCTHDLSASTSIDRASIGIGFIDHHNDHKEYIEVWRPENANPANIMEIRDTFYTYMRSLPKRDNEVSDG</sequence>